<evidence type="ECO:0000259" key="3">
    <source>
        <dbReference type="Pfam" id="PF11824"/>
    </source>
</evidence>
<organism evidence="4 5">
    <name type="scientific">Methanosarcina siciliae HI350</name>
    <dbReference type="NCBI Taxonomy" id="1434119"/>
    <lineage>
        <taxon>Archaea</taxon>
        <taxon>Methanobacteriati</taxon>
        <taxon>Methanobacteriota</taxon>
        <taxon>Stenosarchaea group</taxon>
        <taxon>Methanomicrobia</taxon>
        <taxon>Methanosarcinales</taxon>
        <taxon>Methanosarcinaceae</taxon>
        <taxon>Methanosarcina</taxon>
    </lineage>
</organism>
<evidence type="ECO:0000313" key="4">
    <source>
        <dbReference type="EMBL" id="AKB32986.1"/>
    </source>
</evidence>
<dbReference type="Pfam" id="PF11824">
    <property type="entry name" value="DUF3344"/>
    <property type="match status" value="1"/>
</dbReference>
<evidence type="ECO:0000313" key="5">
    <source>
        <dbReference type="Proteomes" id="UP000033092"/>
    </source>
</evidence>
<dbReference type="EMBL" id="CP009507">
    <property type="protein sequence ID" value="AKB32986.1"/>
    <property type="molecule type" value="Genomic_DNA"/>
</dbReference>
<keyword evidence="2" id="KW-1133">Transmembrane helix</keyword>
<dbReference type="KEGG" id="msz:MSSIH_2296"/>
<evidence type="ECO:0000256" key="2">
    <source>
        <dbReference type="SAM" id="Phobius"/>
    </source>
</evidence>
<dbReference type="PATRIC" id="fig|1434119.4.peg.3010"/>
<dbReference type="GeneID" id="24861278"/>
<gene>
    <name evidence="4" type="ORF">MSSIH_2296</name>
</gene>
<sequence>MQAGKVMQDGSIKRKGNRRLPCRIRKNPIINAGCKAKNRHFDRTEKNRCKNRCRDRKEKFGKVVNILPLTAGICLLITLFCGLMIPPALAQSPENNGYVADKPLEVYSHDTVQGDLIYTVGDSYYSGKVYPGDVYSVIHNVNLPEGATVKFARLYVYWTWSAEGITGRYPEMNLSFNGESLEPEREYSDRKGWGIYDYPTGTWAYDVSTYVPGSGTFKTDIENIGSGTPYVCFDGVGLLIVYTDPNGKYMEYWIGEGAEELNSQMDENGNPLYYASPNQTICEMLRPTLQFPVRSATLWTIIQSGNWEDNILLVNGNEFPGICNGKPYPDLDIDTREVKDYLKSGENSILFQAVGDYAVPSGSFLVVEKDSLTEEAQVDSQAEDVQASLEETSENPGTSDIENSGDETSGDKTENTPGFEFISTLVIITGGKLAAGHRKQKTRK</sequence>
<dbReference type="AlphaFoldDB" id="A0A0E3LB16"/>
<keyword evidence="2" id="KW-0472">Membrane</keyword>
<dbReference type="RefSeq" id="WP_148705545.1">
    <property type="nucleotide sequence ID" value="NZ_CP009507.1"/>
</dbReference>
<dbReference type="Proteomes" id="UP000033092">
    <property type="component" value="Chromosome"/>
</dbReference>
<dbReference type="HOGENOM" id="CLU_671953_0_0_2"/>
<accession>A0A0E3LB16</accession>
<keyword evidence="2" id="KW-0812">Transmembrane</keyword>
<evidence type="ECO:0000256" key="1">
    <source>
        <dbReference type="SAM" id="MobiDB-lite"/>
    </source>
</evidence>
<dbReference type="InterPro" id="IPR021779">
    <property type="entry name" value="DUF3344"/>
</dbReference>
<protein>
    <submittedName>
        <fullName evidence="4">Cell surface glycoprotein</fullName>
    </submittedName>
</protein>
<name>A0A0E3LB16_9EURY</name>
<proteinExistence type="predicted"/>
<feature type="domain" description="DUF3344" evidence="3">
    <location>
        <begin position="97"/>
        <end position="368"/>
    </location>
</feature>
<feature type="region of interest" description="Disordered" evidence="1">
    <location>
        <begin position="375"/>
        <end position="417"/>
    </location>
</feature>
<reference evidence="4 5" key="1">
    <citation type="submission" date="2014-07" db="EMBL/GenBank/DDBJ databases">
        <title>Methanogenic archaea and the global carbon cycle.</title>
        <authorList>
            <person name="Henriksen J.R."/>
            <person name="Luke J."/>
            <person name="Reinhart S."/>
            <person name="Benedict M.N."/>
            <person name="Youngblut N.D."/>
            <person name="Metcalf M.E."/>
            <person name="Whitaker R.J."/>
            <person name="Metcalf W.W."/>
        </authorList>
    </citation>
    <scope>NUCLEOTIDE SEQUENCE [LARGE SCALE GENOMIC DNA]</scope>
    <source>
        <strain evidence="4 5">HI350</strain>
    </source>
</reference>
<feature type="transmembrane region" description="Helical" evidence="2">
    <location>
        <begin position="63"/>
        <end position="85"/>
    </location>
</feature>